<dbReference type="RefSeq" id="XP_028146152.1">
    <property type="nucleotide sequence ID" value="XM_028290351.1"/>
</dbReference>
<evidence type="ECO:0000313" key="2">
    <source>
        <dbReference type="RefSeq" id="XP_028146152.1"/>
    </source>
</evidence>
<sequence length="100" mass="11016">PPLSGDTNLVTSVSCREKPSAFGPLAGNKGNANSTIIYILAIILIGISGTRRREKRDSVINTYLPPRHRFLHGFSDMLRGNSNLMRQNFVIGFLELTSLT</sequence>
<proteinExistence type="predicted"/>
<reference evidence="2" key="1">
    <citation type="submission" date="2025-08" db="UniProtKB">
        <authorList>
            <consortium name="RefSeq"/>
        </authorList>
    </citation>
    <scope>IDENTIFICATION</scope>
    <source>
        <tissue evidence="2">Whole insect</tissue>
    </source>
</reference>
<feature type="non-terminal residue" evidence="2">
    <location>
        <position position="1"/>
    </location>
</feature>
<name>A0A6P7GJL8_DIAVI</name>
<feature type="transmembrane region" description="Helical" evidence="1">
    <location>
        <begin position="32"/>
        <end position="50"/>
    </location>
</feature>
<keyword evidence="1" id="KW-0812">Transmembrane</keyword>
<accession>A0A6P7GJL8</accession>
<keyword evidence="1" id="KW-0472">Membrane</keyword>
<dbReference type="AlphaFoldDB" id="A0A6P7GJL8"/>
<keyword evidence="1" id="KW-1133">Transmembrane helix</keyword>
<dbReference type="InParanoid" id="A0A6P7GJL8"/>
<protein>
    <submittedName>
        <fullName evidence="2">Uncharacterized protein LOC114339686</fullName>
    </submittedName>
</protein>
<evidence type="ECO:0000256" key="1">
    <source>
        <dbReference type="SAM" id="Phobius"/>
    </source>
</evidence>
<organism evidence="2">
    <name type="scientific">Diabrotica virgifera virgifera</name>
    <name type="common">western corn rootworm</name>
    <dbReference type="NCBI Taxonomy" id="50390"/>
    <lineage>
        <taxon>Eukaryota</taxon>
        <taxon>Metazoa</taxon>
        <taxon>Ecdysozoa</taxon>
        <taxon>Arthropoda</taxon>
        <taxon>Hexapoda</taxon>
        <taxon>Insecta</taxon>
        <taxon>Pterygota</taxon>
        <taxon>Neoptera</taxon>
        <taxon>Endopterygota</taxon>
        <taxon>Coleoptera</taxon>
        <taxon>Polyphaga</taxon>
        <taxon>Cucujiformia</taxon>
        <taxon>Chrysomeloidea</taxon>
        <taxon>Chrysomelidae</taxon>
        <taxon>Galerucinae</taxon>
        <taxon>Diabroticina</taxon>
        <taxon>Diabroticites</taxon>
        <taxon>Diabrotica</taxon>
    </lineage>
</organism>
<gene>
    <name evidence="2" type="primary">LOC114339686</name>
</gene>